<protein>
    <submittedName>
        <fullName evidence="3">Uncharacterized protein</fullName>
    </submittedName>
</protein>
<reference evidence="3" key="1">
    <citation type="journal article" date="2020" name="mSystems">
        <title>Genome- and Community-Level Interaction Insights into Carbon Utilization and Element Cycling Functions of Hydrothermarchaeota in Hydrothermal Sediment.</title>
        <authorList>
            <person name="Zhou Z."/>
            <person name="Liu Y."/>
            <person name="Xu W."/>
            <person name="Pan J."/>
            <person name="Luo Z.H."/>
            <person name="Li M."/>
        </authorList>
    </citation>
    <scope>NUCLEOTIDE SEQUENCE [LARGE SCALE GENOMIC DNA]</scope>
    <source>
        <strain evidence="3">SpSt-732</strain>
    </source>
</reference>
<feature type="compositionally biased region" description="Low complexity" evidence="1">
    <location>
        <begin position="179"/>
        <end position="208"/>
    </location>
</feature>
<dbReference type="EMBL" id="DTFF01000048">
    <property type="protein sequence ID" value="HGI87906.1"/>
    <property type="molecule type" value="Genomic_DNA"/>
</dbReference>
<proteinExistence type="predicted"/>
<name>A0A7C4FGV2_9CREN</name>
<keyword evidence="2" id="KW-0812">Transmembrane</keyword>
<dbReference type="AlphaFoldDB" id="A0A7C4FGV2"/>
<comment type="caution">
    <text evidence="3">The sequence shown here is derived from an EMBL/GenBank/DDBJ whole genome shotgun (WGS) entry which is preliminary data.</text>
</comment>
<accession>A0A7C4FGV2</accession>
<gene>
    <name evidence="3" type="ORF">ENV14_05930</name>
</gene>
<sequence length="247" mass="25552">MKSRFESCALVLALAALLFLTAHAQQVYAQLSIVIDEDGVARVSFAMDVGEGVTSISLAVPPIAPTIEVSSNTSIEWLCENSTLYIAAPGPAKLNITYIANATLEDGVITLSIATNNTIELLAHPIVVLLTLPQNIINVATLSGNWLLLIFTGPATISYTLVAPQATTTPLTPTPTPTPTIATPTPTLSPALPQATPTTPLTQSPTPPTASVAPPVAIIVAVVVAVVVIVAAALIVLRRRASQKVAS</sequence>
<feature type="transmembrane region" description="Helical" evidence="2">
    <location>
        <begin position="216"/>
        <end position="237"/>
    </location>
</feature>
<keyword evidence="2" id="KW-0472">Membrane</keyword>
<evidence type="ECO:0000256" key="1">
    <source>
        <dbReference type="SAM" id="MobiDB-lite"/>
    </source>
</evidence>
<feature type="region of interest" description="Disordered" evidence="1">
    <location>
        <begin position="168"/>
        <end position="208"/>
    </location>
</feature>
<evidence type="ECO:0000256" key="2">
    <source>
        <dbReference type="SAM" id="Phobius"/>
    </source>
</evidence>
<keyword evidence="2" id="KW-1133">Transmembrane helix</keyword>
<evidence type="ECO:0000313" key="3">
    <source>
        <dbReference type="EMBL" id="HGI87906.1"/>
    </source>
</evidence>
<organism evidence="3">
    <name type="scientific">Ignisphaera aggregans</name>
    <dbReference type="NCBI Taxonomy" id="334771"/>
    <lineage>
        <taxon>Archaea</taxon>
        <taxon>Thermoproteota</taxon>
        <taxon>Thermoprotei</taxon>
        <taxon>Desulfurococcales</taxon>
        <taxon>Desulfurococcaceae</taxon>
        <taxon>Ignisphaera</taxon>
    </lineage>
</organism>